<dbReference type="InterPro" id="IPR034696">
    <property type="entry name" value="RI_T4"/>
</dbReference>
<evidence type="ECO:0000313" key="2">
    <source>
        <dbReference type="Proteomes" id="UP000030739"/>
    </source>
</evidence>
<dbReference type="GeneID" id="26638008"/>
<dbReference type="KEGG" id="vg:26638008"/>
<dbReference type="OrthoDB" id="18750at10239"/>
<evidence type="ECO:0000313" key="1">
    <source>
        <dbReference type="EMBL" id="AHY25077.1"/>
    </source>
</evidence>
<name>A0A0A0Q3F5_9CAUD</name>
<sequence>MDFTKICKAIVFFTACSMSSISSADDTDYKSYVEGALQVYKQFEEPSVKESQKFLNFVNTRWKDSNEKCFTACSLEGKNAAKDYASTNNIKLNEDES</sequence>
<dbReference type="EMBL" id="KF835987">
    <property type="protein sequence ID" value="AHY25077.1"/>
    <property type="molecule type" value="Genomic_DNA"/>
</dbReference>
<dbReference type="RefSeq" id="YP_009211536.1">
    <property type="nucleotide sequence ID" value="NC_028940.1"/>
</dbReference>
<gene>
    <name evidence="1" type="ORF">PM2_115</name>
</gene>
<dbReference type="Pfam" id="PF24205">
    <property type="entry name" value="Antiholin"/>
    <property type="match status" value="1"/>
</dbReference>
<accession>A0A0A0Q3F5</accession>
<reference evidence="1 2" key="1">
    <citation type="journal article" date="2015" name="Plant Pathol. J.">
        <title>Isolation and Genomic Characterization of the T4-Like Bacteriophage PM2 Infecting Pectobacterium carotovorum subsp. carotovorum.</title>
        <authorList>
            <person name="Lim J.A."/>
            <person name="Lee D.H."/>
            <person name="Heu S."/>
        </authorList>
    </citation>
    <scope>NUCLEOTIDE SEQUENCE [LARGE SCALE GENOMIC DNA]</scope>
</reference>
<proteinExistence type="predicted"/>
<keyword evidence="2" id="KW-1185">Reference proteome</keyword>
<dbReference type="Proteomes" id="UP000030739">
    <property type="component" value="Segment"/>
</dbReference>
<protein>
    <submittedName>
        <fullName evidence="1">Lysis inhibition regulator membrane protein</fullName>
    </submittedName>
</protein>
<organism evidence="1 2">
    <name type="scientific">Pectobacterium bacteriophage PM2</name>
    <dbReference type="NCBI Taxonomy" id="1429794"/>
    <lineage>
        <taxon>Viruses</taxon>
        <taxon>Duplodnaviria</taxon>
        <taxon>Heunggongvirae</taxon>
        <taxon>Uroviricota</taxon>
        <taxon>Caudoviricetes</taxon>
        <taxon>Pantevenvirales</taxon>
        <taxon>Straboviridae</taxon>
        <taxon>Tevenvirinae</taxon>
        <taxon>Mosugukvirus</taxon>
        <taxon>Mosugukvirus pm2</taxon>
    </lineage>
</organism>